<feature type="region of interest" description="Disordered" evidence="8">
    <location>
        <begin position="290"/>
        <end position="314"/>
    </location>
</feature>
<evidence type="ECO:0000256" key="6">
    <source>
        <dbReference type="ARBA" id="ARBA00022840"/>
    </source>
</evidence>
<comment type="caution">
    <text evidence="10">The sequence shown here is derived from an EMBL/GenBank/DDBJ whole genome shotgun (WGS) entry which is preliminary data.</text>
</comment>
<keyword evidence="4 7" id="KW-0547">Nucleotide-binding</keyword>
<reference evidence="10" key="1">
    <citation type="journal article" date="2020" name="mSystems">
        <title>Genome- and Community-Level Interaction Insights into Carbon Utilization and Element Cycling Functions of Hydrothermarchaeota in Hydrothermal Sediment.</title>
        <authorList>
            <person name="Zhou Z."/>
            <person name="Liu Y."/>
            <person name="Xu W."/>
            <person name="Pan J."/>
            <person name="Luo Z.H."/>
            <person name="Li M."/>
        </authorList>
    </citation>
    <scope>NUCLEOTIDE SEQUENCE [LARGE SCALE GENOMIC DNA]</scope>
    <source>
        <strain evidence="10">SpSt-210</strain>
    </source>
</reference>
<name>A0A831TFB5_9BACT</name>
<dbReference type="Pfam" id="PF00069">
    <property type="entry name" value="Pkinase"/>
    <property type="match status" value="1"/>
</dbReference>
<dbReference type="PANTHER" id="PTHR43289">
    <property type="entry name" value="MITOGEN-ACTIVATED PROTEIN KINASE KINASE KINASE 20-RELATED"/>
    <property type="match status" value="1"/>
</dbReference>
<evidence type="ECO:0000313" key="10">
    <source>
        <dbReference type="EMBL" id="HEG90243.1"/>
    </source>
</evidence>
<dbReference type="GO" id="GO:0005524">
    <property type="term" value="F:ATP binding"/>
    <property type="evidence" value="ECO:0007669"/>
    <property type="project" value="UniProtKB-UniRule"/>
</dbReference>
<evidence type="ECO:0000256" key="7">
    <source>
        <dbReference type="PROSITE-ProRule" id="PRU10141"/>
    </source>
</evidence>
<feature type="domain" description="Protein kinase" evidence="9">
    <location>
        <begin position="19"/>
        <end position="279"/>
    </location>
</feature>
<dbReference type="InterPro" id="IPR011009">
    <property type="entry name" value="Kinase-like_dom_sf"/>
</dbReference>
<dbReference type="FunFam" id="1.10.510.10:FF:000021">
    <property type="entry name" value="Serine/threonine protein kinase"/>
    <property type="match status" value="1"/>
</dbReference>
<dbReference type="PROSITE" id="PS50011">
    <property type="entry name" value="PROTEIN_KINASE_DOM"/>
    <property type="match status" value="1"/>
</dbReference>
<evidence type="ECO:0000256" key="5">
    <source>
        <dbReference type="ARBA" id="ARBA00022777"/>
    </source>
</evidence>
<dbReference type="PROSITE" id="PS00108">
    <property type="entry name" value="PROTEIN_KINASE_ST"/>
    <property type="match status" value="1"/>
</dbReference>
<protein>
    <recommendedName>
        <fullName evidence="1">non-specific serine/threonine protein kinase</fullName>
        <ecNumber evidence="1">2.7.11.1</ecNumber>
    </recommendedName>
</protein>
<keyword evidence="6 7" id="KW-0067">ATP-binding</keyword>
<evidence type="ECO:0000256" key="2">
    <source>
        <dbReference type="ARBA" id="ARBA00022527"/>
    </source>
</evidence>
<evidence type="ECO:0000256" key="4">
    <source>
        <dbReference type="ARBA" id="ARBA00022741"/>
    </source>
</evidence>
<dbReference type="EC" id="2.7.11.1" evidence="1"/>
<dbReference type="InterPro" id="IPR008271">
    <property type="entry name" value="Ser/Thr_kinase_AS"/>
</dbReference>
<sequence>MSRRGRLPPTGSRVIAGRYHLLERLGDGSTATTYLAEDDVLGRRVAVKLFRSEYLVDSRDRARFEREARAAAAVSHPNVVQVFDVGQEGDTRYLVMEWVDGTDLKRLIREQAPLPADEAVRIALDLLRGLAAIHRAGIVHRDVKPQNVLIDRAGRAKLADFGIARTARDTGLTETGSVIGTAAYMAPEQATGRSVSPATDLYAAGVILYELLTGRLPFAGENPLEVLYQHVHEPPIPPRRHNPAISPALEAVVLRALAKSPEERFRSAEAMAAALEAAVASPQKVPLGSALASPLSRRKRGRALVQPSQRAAGRSGWQPVLMAGGVTVLALILVLALTLASSGGGNPEATPTPDAVPTATVQASAQEPPQTPTATPAPTATPTPQPTPTPAPTATPTPTPTATPTPEPQPPATIVLPPEIRRFLQELDKELDRREFNPKDLEGAYVPERDGDRDLPRDLRDVALLFGEPSGFQTGTVATEVDNAQGPLVVEIEGRSAEGTPFQLLVNGVIVWEGEAPFSDRRWEQAVFSIPTVPPGSEGTLVVALRNASPEGGVAEEPWLAVRSLALYVRAD</sequence>
<feature type="compositionally biased region" description="Pro residues" evidence="8">
    <location>
        <begin position="379"/>
        <end position="411"/>
    </location>
</feature>
<dbReference type="SUPFAM" id="SSF56112">
    <property type="entry name" value="Protein kinase-like (PK-like)"/>
    <property type="match status" value="1"/>
</dbReference>
<dbReference type="InterPro" id="IPR000719">
    <property type="entry name" value="Prot_kinase_dom"/>
</dbReference>
<evidence type="ECO:0000256" key="8">
    <source>
        <dbReference type="SAM" id="MobiDB-lite"/>
    </source>
</evidence>
<dbReference type="Gene3D" id="3.30.200.20">
    <property type="entry name" value="Phosphorylase Kinase, domain 1"/>
    <property type="match status" value="1"/>
</dbReference>
<dbReference type="EMBL" id="DSIY01000047">
    <property type="protein sequence ID" value="HEG90243.1"/>
    <property type="molecule type" value="Genomic_DNA"/>
</dbReference>
<dbReference type="InterPro" id="IPR017441">
    <property type="entry name" value="Protein_kinase_ATP_BS"/>
</dbReference>
<keyword evidence="5 10" id="KW-0418">Kinase</keyword>
<feature type="compositionally biased region" description="Low complexity" evidence="8">
    <location>
        <begin position="347"/>
        <end position="378"/>
    </location>
</feature>
<organism evidence="10">
    <name type="scientific">Thermorudis peleae</name>
    <dbReference type="NCBI Taxonomy" id="1382356"/>
    <lineage>
        <taxon>Bacteria</taxon>
        <taxon>Pseudomonadati</taxon>
        <taxon>Thermomicrobiota</taxon>
        <taxon>Thermomicrobia</taxon>
        <taxon>Thermomicrobia incertae sedis</taxon>
        <taxon>Thermorudis</taxon>
    </lineage>
</organism>
<keyword evidence="3" id="KW-0808">Transferase</keyword>
<evidence type="ECO:0000256" key="1">
    <source>
        <dbReference type="ARBA" id="ARBA00012513"/>
    </source>
</evidence>
<gene>
    <name evidence="10" type="ORF">ENP34_02170</name>
</gene>
<feature type="region of interest" description="Disordered" evidence="8">
    <location>
        <begin position="343"/>
        <end position="415"/>
    </location>
</feature>
<dbReference type="SMART" id="SM00220">
    <property type="entry name" value="S_TKc"/>
    <property type="match status" value="1"/>
</dbReference>
<evidence type="ECO:0000259" key="9">
    <source>
        <dbReference type="PROSITE" id="PS50011"/>
    </source>
</evidence>
<feature type="binding site" evidence="7">
    <location>
        <position position="48"/>
    </location>
    <ligand>
        <name>ATP</name>
        <dbReference type="ChEBI" id="CHEBI:30616"/>
    </ligand>
</feature>
<dbReference type="CDD" id="cd14014">
    <property type="entry name" value="STKc_PknB_like"/>
    <property type="match status" value="1"/>
</dbReference>
<proteinExistence type="predicted"/>
<dbReference type="GO" id="GO:0004674">
    <property type="term" value="F:protein serine/threonine kinase activity"/>
    <property type="evidence" value="ECO:0007669"/>
    <property type="project" value="UniProtKB-KW"/>
</dbReference>
<dbReference type="PANTHER" id="PTHR43289:SF34">
    <property type="entry name" value="SERINE_THREONINE-PROTEIN KINASE YBDM-RELATED"/>
    <property type="match status" value="1"/>
</dbReference>
<dbReference type="AlphaFoldDB" id="A0A831TFB5"/>
<dbReference type="Gene3D" id="1.10.510.10">
    <property type="entry name" value="Transferase(Phosphotransferase) domain 1"/>
    <property type="match status" value="1"/>
</dbReference>
<keyword evidence="2 10" id="KW-0723">Serine/threonine-protein kinase</keyword>
<evidence type="ECO:0000256" key="3">
    <source>
        <dbReference type="ARBA" id="ARBA00022679"/>
    </source>
</evidence>
<dbReference type="PROSITE" id="PS00107">
    <property type="entry name" value="PROTEIN_KINASE_ATP"/>
    <property type="match status" value="1"/>
</dbReference>
<accession>A0A831TFB5</accession>